<organism evidence="14 15">
    <name type="scientific">Candidatus Nitrospira nitrosa</name>
    <dbReference type="NCBI Taxonomy" id="1742972"/>
    <lineage>
        <taxon>Bacteria</taxon>
        <taxon>Pseudomonadati</taxon>
        <taxon>Nitrospirota</taxon>
        <taxon>Nitrospiria</taxon>
        <taxon>Nitrospirales</taxon>
        <taxon>Nitrospiraceae</taxon>
        <taxon>Nitrospira</taxon>
    </lineage>
</organism>
<keyword evidence="2 10" id="KW-0813">Transport</keyword>
<evidence type="ECO:0000256" key="10">
    <source>
        <dbReference type="PROSITE-ProRule" id="PRU01360"/>
    </source>
</evidence>
<dbReference type="InterPro" id="IPR000531">
    <property type="entry name" value="Beta-barrel_TonB"/>
</dbReference>
<dbReference type="STRING" id="1742972.COMA1_60168"/>
<proteinExistence type="inferred from homology"/>
<reference evidence="14 15" key="1">
    <citation type="submission" date="2015-10" db="EMBL/GenBank/DDBJ databases">
        <authorList>
            <person name="Gilbert D.G."/>
        </authorList>
    </citation>
    <scope>NUCLEOTIDE SEQUENCE [LARGE SCALE GENOMIC DNA]</scope>
    <source>
        <strain evidence="14">COMA1</strain>
    </source>
</reference>
<dbReference type="RefSeq" id="WP_090751015.1">
    <property type="nucleotide sequence ID" value="NZ_CZQA01000012.1"/>
</dbReference>
<dbReference type="Pfam" id="PF00593">
    <property type="entry name" value="TonB_dep_Rec_b-barrel"/>
    <property type="match status" value="1"/>
</dbReference>
<evidence type="ECO:0000256" key="5">
    <source>
        <dbReference type="ARBA" id="ARBA00022729"/>
    </source>
</evidence>
<evidence type="ECO:0000256" key="8">
    <source>
        <dbReference type="ARBA" id="ARBA00023170"/>
    </source>
</evidence>
<dbReference type="Pfam" id="PF07715">
    <property type="entry name" value="Plug"/>
    <property type="match status" value="1"/>
</dbReference>
<evidence type="ECO:0000256" key="2">
    <source>
        <dbReference type="ARBA" id="ARBA00022448"/>
    </source>
</evidence>
<dbReference type="GO" id="GO:0015344">
    <property type="term" value="F:siderophore uptake transmembrane transporter activity"/>
    <property type="evidence" value="ECO:0007669"/>
    <property type="project" value="TreeGrafter"/>
</dbReference>
<keyword evidence="7 10" id="KW-0472">Membrane</keyword>
<accession>A0A0S4LNW8</accession>
<dbReference type="GO" id="GO:0044718">
    <property type="term" value="P:siderophore transmembrane transport"/>
    <property type="evidence" value="ECO:0007669"/>
    <property type="project" value="TreeGrafter"/>
</dbReference>
<name>A0A0S4LNW8_9BACT</name>
<dbReference type="AlphaFoldDB" id="A0A0S4LNW8"/>
<dbReference type="SUPFAM" id="SSF56935">
    <property type="entry name" value="Porins"/>
    <property type="match status" value="1"/>
</dbReference>
<evidence type="ECO:0000256" key="1">
    <source>
        <dbReference type="ARBA" id="ARBA00004571"/>
    </source>
</evidence>
<dbReference type="PANTHER" id="PTHR30069">
    <property type="entry name" value="TONB-DEPENDENT OUTER MEMBRANE RECEPTOR"/>
    <property type="match status" value="1"/>
</dbReference>
<evidence type="ECO:0000256" key="7">
    <source>
        <dbReference type="ARBA" id="ARBA00023136"/>
    </source>
</evidence>
<evidence type="ECO:0000256" key="11">
    <source>
        <dbReference type="RuleBase" id="RU003357"/>
    </source>
</evidence>
<evidence type="ECO:0000259" key="13">
    <source>
        <dbReference type="Pfam" id="PF07715"/>
    </source>
</evidence>
<comment type="subcellular location">
    <subcellularLocation>
        <location evidence="1 10">Cell outer membrane</location>
        <topology evidence="1 10">Multi-pass membrane protein</topology>
    </subcellularLocation>
</comment>
<evidence type="ECO:0000256" key="6">
    <source>
        <dbReference type="ARBA" id="ARBA00023077"/>
    </source>
</evidence>
<keyword evidence="8 14" id="KW-0675">Receptor</keyword>
<dbReference type="PROSITE" id="PS52016">
    <property type="entry name" value="TONB_DEPENDENT_REC_3"/>
    <property type="match status" value="1"/>
</dbReference>
<keyword evidence="3 10" id="KW-1134">Transmembrane beta strand</keyword>
<evidence type="ECO:0000256" key="4">
    <source>
        <dbReference type="ARBA" id="ARBA00022692"/>
    </source>
</evidence>
<keyword evidence="6 11" id="KW-0798">TonB box</keyword>
<dbReference type="Gene3D" id="2.40.170.20">
    <property type="entry name" value="TonB-dependent receptor, beta-barrel domain"/>
    <property type="match status" value="1"/>
</dbReference>
<keyword evidence="9 10" id="KW-0998">Cell outer membrane</keyword>
<comment type="similarity">
    <text evidence="10 11">Belongs to the TonB-dependent receptor family.</text>
</comment>
<keyword evidence="4 10" id="KW-0812">Transmembrane</keyword>
<feature type="domain" description="TonB-dependent receptor plug" evidence="13">
    <location>
        <begin position="73"/>
        <end position="182"/>
    </location>
</feature>
<evidence type="ECO:0000256" key="3">
    <source>
        <dbReference type="ARBA" id="ARBA00022452"/>
    </source>
</evidence>
<feature type="domain" description="TonB-dependent receptor-like beta-barrel" evidence="12">
    <location>
        <begin position="209"/>
        <end position="633"/>
    </location>
</feature>
<dbReference type="InterPro" id="IPR012910">
    <property type="entry name" value="Plug_dom"/>
</dbReference>
<dbReference type="Proteomes" id="UP000199032">
    <property type="component" value="Unassembled WGS sequence"/>
</dbReference>
<gene>
    <name evidence="14" type="ORF">COMA1_60168</name>
</gene>
<evidence type="ECO:0000259" key="12">
    <source>
        <dbReference type="Pfam" id="PF00593"/>
    </source>
</evidence>
<sequence>MKWFSLRSIQAMATTLFWWLLTTVSSSASEGLIAHAADVSQSNTQATQDLTELRLEQLLAMEVTSVSKKAQPLSQAPSAIFIVTQEDIRRSGANSIPEVLRMVPGLHVARIDSQKYAITSRGFNGRFADDLLVLIDGRTVYSPLVAGTFWEVQDFPLEDIDRIEVIRGPGGTLWGANAVNGAIHIITKKAKDTQGALITAGGGTEERAFATLRYGGTIGNALSYRLYGKGFERDSTSGTDGNHDNWRMGRTGGRLDWEPSTQDSVTLQGDYYHGLAGQMTSFPTLLAPSFSRSAIEDIRMSGGNVLGRWKHQFGSQNEMILQLYYDNTRRNELSFMEIRNTVDVDFQHRAALPFGQDLVWGIGYRVSGDRLRNSENLAFDPPEQSLRTFSAFVQDEIKLFQDKLRLTVGAKYLKNTYTGGLIQPNVRLLYNPTPNHSIWGSVTRSNRLPSRFERGSRQLIAGTPTEFVELQGNSAVRNENLWGYEIGYRAQLSVNLSVDAAAFYNHYTHSSGEQELSESLVLIRSNVTTRTYGGELAGEWRMLTWWRLRPAFSYFQVRRSAPEGIEVESGEEPAHQLSIRSLMDLTNTLEFDTTFRFVDRLPGLGISNYQNLDVRLGWRPTSHVEFSLVGHNLLEARHHEFKPEFIQTSVSQIQRGLFAKVTWRF</sequence>
<evidence type="ECO:0000313" key="14">
    <source>
        <dbReference type="EMBL" id="CUS38943.1"/>
    </source>
</evidence>
<dbReference type="PANTHER" id="PTHR30069:SF29">
    <property type="entry name" value="HEMOGLOBIN AND HEMOGLOBIN-HAPTOGLOBIN-BINDING PROTEIN 1-RELATED"/>
    <property type="match status" value="1"/>
</dbReference>
<keyword evidence="5" id="KW-0732">Signal</keyword>
<dbReference type="InterPro" id="IPR037066">
    <property type="entry name" value="Plug_dom_sf"/>
</dbReference>
<keyword evidence="15" id="KW-1185">Reference proteome</keyword>
<dbReference type="OrthoDB" id="9758929at2"/>
<dbReference type="GO" id="GO:0009279">
    <property type="term" value="C:cell outer membrane"/>
    <property type="evidence" value="ECO:0007669"/>
    <property type="project" value="UniProtKB-SubCell"/>
</dbReference>
<dbReference type="EMBL" id="CZQA01000012">
    <property type="protein sequence ID" value="CUS38943.1"/>
    <property type="molecule type" value="Genomic_DNA"/>
</dbReference>
<evidence type="ECO:0000256" key="9">
    <source>
        <dbReference type="ARBA" id="ARBA00023237"/>
    </source>
</evidence>
<dbReference type="InterPro" id="IPR036942">
    <property type="entry name" value="Beta-barrel_TonB_sf"/>
</dbReference>
<evidence type="ECO:0000313" key="15">
    <source>
        <dbReference type="Proteomes" id="UP000199032"/>
    </source>
</evidence>
<protein>
    <submittedName>
        <fullName evidence="14">TonB-dependent receptor plug</fullName>
    </submittedName>
</protein>
<dbReference type="Gene3D" id="2.170.130.10">
    <property type="entry name" value="TonB-dependent receptor, plug domain"/>
    <property type="match status" value="1"/>
</dbReference>
<dbReference type="InterPro" id="IPR039426">
    <property type="entry name" value="TonB-dep_rcpt-like"/>
</dbReference>